<organism evidence="2 3">
    <name type="scientific">Sunxiuqinia elliptica</name>
    <dbReference type="NCBI Taxonomy" id="655355"/>
    <lineage>
        <taxon>Bacteria</taxon>
        <taxon>Pseudomonadati</taxon>
        <taxon>Bacteroidota</taxon>
        <taxon>Bacteroidia</taxon>
        <taxon>Marinilabiliales</taxon>
        <taxon>Prolixibacteraceae</taxon>
        <taxon>Sunxiuqinia</taxon>
    </lineage>
</organism>
<accession>A0A1I2CI68</accession>
<evidence type="ECO:0000313" key="2">
    <source>
        <dbReference type="EMBL" id="SFE67842.1"/>
    </source>
</evidence>
<dbReference type="GO" id="GO:0003677">
    <property type="term" value="F:DNA binding"/>
    <property type="evidence" value="ECO:0007669"/>
    <property type="project" value="InterPro"/>
</dbReference>
<dbReference type="Pfam" id="PF01797">
    <property type="entry name" value="Y1_Tnp"/>
    <property type="match status" value="1"/>
</dbReference>
<dbReference type="GO" id="GO:0004803">
    <property type="term" value="F:transposase activity"/>
    <property type="evidence" value="ECO:0007669"/>
    <property type="project" value="InterPro"/>
</dbReference>
<feature type="domain" description="Transposase IS200-like" evidence="1">
    <location>
        <begin position="1"/>
        <end position="48"/>
    </location>
</feature>
<evidence type="ECO:0000313" key="3">
    <source>
        <dbReference type="Proteomes" id="UP000198964"/>
    </source>
</evidence>
<protein>
    <submittedName>
        <fullName evidence="2">Transposase IS200 like</fullName>
    </submittedName>
</protein>
<dbReference type="SUPFAM" id="SSF143422">
    <property type="entry name" value="Transposase IS200-like"/>
    <property type="match status" value="1"/>
</dbReference>
<proteinExistence type="predicted"/>
<sequence length="75" mass="9091">MQLIKGESSFWINRNKLVQGKFRWADDFYAVSVSESQIEKVRLYIRNQEEHHRKRSWEEECGEFMQKYGFTKSLG</sequence>
<gene>
    <name evidence="2" type="ORF">SAMN05216283_101737</name>
</gene>
<keyword evidence="3" id="KW-1185">Reference proteome</keyword>
<dbReference type="AlphaFoldDB" id="A0A1I2CI68"/>
<name>A0A1I2CI68_9BACT</name>
<dbReference type="EMBL" id="FONW01000001">
    <property type="protein sequence ID" value="SFE67842.1"/>
    <property type="molecule type" value="Genomic_DNA"/>
</dbReference>
<dbReference type="InterPro" id="IPR002686">
    <property type="entry name" value="Transposase_17"/>
</dbReference>
<dbReference type="InterPro" id="IPR036515">
    <property type="entry name" value="Transposase_17_sf"/>
</dbReference>
<dbReference type="Gene3D" id="3.30.70.1290">
    <property type="entry name" value="Transposase IS200-like"/>
    <property type="match status" value="1"/>
</dbReference>
<dbReference type="Proteomes" id="UP000198964">
    <property type="component" value="Unassembled WGS sequence"/>
</dbReference>
<evidence type="ECO:0000259" key="1">
    <source>
        <dbReference type="Pfam" id="PF01797"/>
    </source>
</evidence>
<dbReference type="STRING" id="655355.SAMN05216283_101737"/>
<dbReference type="GO" id="GO:0006313">
    <property type="term" value="P:DNA transposition"/>
    <property type="evidence" value="ECO:0007669"/>
    <property type="project" value="InterPro"/>
</dbReference>
<reference evidence="2 3" key="1">
    <citation type="submission" date="2016-10" db="EMBL/GenBank/DDBJ databases">
        <authorList>
            <person name="de Groot N.N."/>
        </authorList>
    </citation>
    <scope>NUCLEOTIDE SEQUENCE [LARGE SCALE GENOMIC DNA]</scope>
    <source>
        <strain evidence="2 3">CGMCC 1.9156</strain>
    </source>
</reference>